<name>A0A182IL26_ANOAO</name>
<reference evidence="1" key="1">
    <citation type="submission" date="2022-08" db="UniProtKB">
        <authorList>
            <consortium name="EnsemblMetazoa"/>
        </authorList>
    </citation>
    <scope>IDENTIFICATION</scope>
    <source>
        <strain evidence="1">EBRO</strain>
    </source>
</reference>
<sequence length="227" mass="24796">MMSLLSIVLLVGCGLVASVSGHGMALDPIARGSRWRCNPLALPNYTDNEQFCGGYQVQWGTYNGKCGVCGDSYGDAVPRRHELGGMYGQGDIVKQYLRGSTIEARIRLTATHRGYFYFDVCNLENGAEDEACFGKNPLYQLNGTREWYLPSTAPGDYTISLKLPDALVCNHCIFRWTYVAGNNWGYCSDGTGKLGCGPQETFKTCSDVRIANAADAIPSFTYCTKAA</sequence>
<evidence type="ECO:0000313" key="1">
    <source>
        <dbReference type="EnsemblMetazoa" id="AATE001171-PA.1"/>
    </source>
</evidence>
<dbReference type="PANTHER" id="PTHR21113">
    <property type="entry name" value="AGAP001705-PA"/>
    <property type="match status" value="1"/>
</dbReference>
<dbReference type="InterPro" id="IPR004302">
    <property type="entry name" value="Cellulose/chitin-bd_N"/>
</dbReference>
<protein>
    <submittedName>
        <fullName evidence="1">Chitin-binding type-4 domain-containing protein</fullName>
    </submittedName>
</protein>
<dbReference type="Pfam" id="PF03067">
    <property type="entry name" value="LPMO_10"/>
    <property type="match status" value="1"/>
</dbReference>
<dbReference type="VEuPathDB" id="VectorBase:AATE001171"/>
<dbReference type="PANTHER" id="PTHR21113:SF14">
    <property type="entry name" value="LP24064P"/>
    <property type="match status" value="1"/>
</dbReference>
<organism evidence="1">
    <name type="scientific">Anopheles atroparvus</name>
    <name type="common">European mosquito</name>
    <dbReference type="NCBI Taxonomy" id="41427"/>
    <lineage>
        <taxon>Eukaryota</taxon>
        <taxon>Metazoa</taxon>
        <taxon>Ecdysozoa</taxon>
        <taxon>Arthropoda</taxon>
        <taxon>Hexapoda</taxon>
        <taxon>Insecta</taxon>
        <taxon>Pterygota</taxon>
        <taxon>Neoptera</taxon>
        <taxon>Endopterygota</taxon>
        <taxon>Diptera</taxon>
        <taxon>Nematocera</taxon>
        <taxon>Culicoidea</taxon>
        <taxon>Culicidae</taxon>
        <taxon>Anophelinae</taxon>
        <taxon>Anopheles</taxon>
    </lineage>
</organism>
<dbReference type="EnsemblMetazoa" id="AATE001171-RA">
    <property type="protein sequence ID" value="AATE001171-PA.1"/>
    <property type="gene ID" value="AATE001171"/>
</dbReference>
<dbReference type="STRING" id="41427.A0A182IL26"/>
<dbReference type="AlphaFoldDB" id="A0A182IL26"/>
<proteinExistence type="predicted"/>
<accession>A0A182IL26</accession>